<dbReference type="GO" id="GO:0035556">
    <property type="term" value="P:intracellular signal transduction"/>
    <property type="evidence" value="ECO:0007669"/>
    <property type="project" value="TreeGrafter"/>
</dbReference>
<evidence type="ECO:0000256" key="5">
    <source>
        <dbReference type="RuleBase" id="RU000304"/>
    </source>
</evidence>
<dbReference type="InterPro" id="IPR008271">
    <property type="entry name" value="Ser/Thr_kinase_AS"/>
</dbReference>
<evidence type="ECO:0000256" key="3">
    <source>
        <dbReference type="ARBA" id="ARBA00022840"/>
    </source>
</evidence>
<keyword evidence="2 4" id="KW-0547">Nucleotide-binding</keyword>
<dbReference type="GO" id="GO:0005524">
    <property type="term" value="F:ATP binding"/>
    <property type="evidence" value="ECO:0007669"/>
    <property type="project" value="UniProtKB-UniRule"/>
</dbReference>
<dbReference type="PROSITE" id="PS00108">
    <property type="entry name" value="PROTEIN_KINASE_ST"/>
    <property type="match status" value="1"/>
</dbReference>
<comment type="subunit">
    <text evidence="1">Monomer.</text>
</comment>
<keyword evidence="5" id="KW-0808">Transferase</keyword>
<evidence type="ECO:0000259" key="7">
    <source>
        <dbReference type="PROSITE" id="PS50011"/>
    </source>
</evidence>
<sequence length="453" mass="51447">MIKTQSPRKHEIRNLLIQRTQRIGKAKTGADKTKKTAASGAKDSKISHNNPISIKYTNRAPKTLTSKNSLANTTVLSDQMNFDSLEEFTSKDKDGLEKMMPHLQLKSPGFLRQNPPDEPNQKQEIVSSISSNKLAQICSPLKEAGSSILKNKTQEENEKSPTQICFGPRLRFEQVSHSDQNTARQQVEEKEGTVDSYIIGNQIGKGAYAIVKEGIHKETNKKVAIKIYDKLSLLEPNKKKNVQRETRILSKLNHEFIVKLHETVETPSTINLVQEFVDGCSLHDYIRKMPGRKLQEDEAKRIFKEIMQAVCYFHSRNVSHRDIKLENILLTSQLKVKIIDFGFAILLSDTKKIKAFCGTPSYMAPEIVMKKEYLGQPADIWACGILLYVLLSGEFPFRAAHHGDLYIQIQRGFYVMPETISEGAKQLIQKMLNYDPNLRSTAKSVLEEPWFQS</sequence>
<feature type="domain" description="Protein kinase" evidence="7">
    <location>
        <begin position="197"/>
        <end position="451"/>
    </location>
</feature>
<organism evidence="8 9">
    <name type="scientific">Blepharisma stoltei</name>
    <dbReference type="NCBI Taxonomy" id="1481888"/>
    <lineage>
        <taxon>Eukaryota</taxon>
        <taxon>Sar</taxon>
        <taxon>Alveolata</taxon>
        <taxon>Ciliophora</taxon>
        <taxon>Postciliodesmatophora</taxon>
        <taxon>Heterotrichea</taxon>
        <taxon>Heterotrichida</taxon>
        <taxon>Blepharismidae</taxon>
        <taxon>Blepharisma</taxon>
    </lineage>
</organism>
<dbReference type="AlphaFoldDB" id="A0AAU9IM12"/>
<accession>A0AAU9IM12</accession>
<evidence type="ECO:0000313" key="8">
    <source>
        <dbReference type="EMBL" id="CAG9316609.1"/>
    </source>
</evidence>
<dbReference type="GO" id="GO:0004674">
    <property type="term" value="F:protein serine/threonine kinase activity"/>
    <property type="evidence" value="ECO:0007669"/>
    <property type="project" value="UniProtKB-KW"/>
</dbReference>
<evidence type="ECO:0000256" key="4">
    <source>
        <dbReference type="PROSITE-ProRule" id="PRU10141"/>
    </source>
</evidence>
<dbReference type="Proteomes" id="UP001162131">
    <property type="component" value="Unassembled WGS sequence"/>
</dbReference>
<dbReference type="PANTHER" id="PTHR24346:SF30">
    <property type="entry name" value="MATERNAL EMBRYONIC LEUCINE ZIPPER KINASE"/>
    <property type="match status" value="1"/>
</dbReference>
<evidence type="ECO:0000256" key="2">
    <source>
        <dbReference type="ARBA" id="ARBA00022741"/>
    </source>
</evidence>
<dbReference type="FunFam" id="1.10.510.10:FF:000571">
    <property type="entry name" value="Maternal embryonic leucine zipper kinase"/>
    <property type="match status" value="1"/>
</dbReference>
<feature type="binding site" evidence="4">
    <location>
        <position position="226"/>
    </location>
    <ligand>
        <name>ATP</name>
        <dbReference type="ChEBI" id="CHEBI:30616"/>
    </ligand>
</feature>
<comment type="caution">
    <text evidence="8">The sequence shown here is derived from an EMBL/GenBank/DDBJ whole genome shotgun (WGS) entry which is preliminary data.</text>
</comment>
<keyword evidence="5" id="KW-0418">Kinase</keyword>
<reference evidence="8" key="1">
    <citation type="submission" date="2021-09" db="EMBL/GenBank/DDBJ databases">
        <authorList>
            <consortium name="AG Swart"/>
            <person name="Singh M."/>
            <person name="Singh A."/>
            <person name="Seah K."/>
            <person name="Emmerich C."/>
        </authorList>
    </citation>
    <scope>NUCLEOTIDE SEQUENCE</scope>
    <source>
        <strain evidence="8">ATCC30299</strain>
    </source>
</reference>
<dbReference type="Pfam" id="PF00069">
    <property type="entry name" value="Pkinase"/>
    <property type="match status" value="1"/>
</dbReference>
<dbReference type="PANTHER" id="PTHR24346">
    <property type="entry name" value="MAP/MICROTUBULE AFFINITY-REGULATING KINASE"/>
    <property type="match status" value="1"/>
</dbReference>
<name>A0AAU9IM12_9CILI</name>
<dbReference type="GO" id="GO:0005737">
    <property type="term" value="C:cytoplasm"/>
    <property type="evidence" value="ECO:0007669"/>
    <property type="project" value="TreeGrafter"/>
</dbReference>
<dbReference type="Gene3D" id="1.10.510.10">
    <property type="entry name" value="Transferase(Phosphotransferase) domain 1"/>
    <property type="match status" value="1"/>
</dbReference>
<dbReference type="InterPro" id="IPR017441">
    <property type="entry name" value="Protein_kinase_ATP_BS"/>
</dbReference>
<dbReference type="InterPro" id="IPR011009">
    <property type="entry name" value="Kinase-like_dom_sf"/>
</dbReference>
<evidence type="ECO:0000313" key="9">
    <source>
        <dbReference type="Proteomes" id="UP001162131"/>
    </source>
</evidence>
<dbReference type="InterPro" id="IPR000719">
    <property type="entry name" value="Prot_kinase_dom"/>
</dbReference>
<evidence type="ECO:0000256" key="1">
    <source>
        <dbReference type="ARBA" id="ARBA00011245"/>
    </source>
</evidence>
<keyword evidence="5" id="KW-0723">Serine/threonine-protein kinase</keyword>
<keyword evidence="9" id="KW-1185">Reference proteome</keyword>
<keyword evidence="3 4" id="KW-0067">ATP-binding</keyword>
<dbReference type="CDD" id="cd14003">
    <property type="entry name" value="STKc_AMPK-like"/>
    <property type="match status" value="1"/>
</dbReference>
<comment type="similarity">
    <text evidence="5">Belongs to the protein kinase superfamily.</text>
</comment>
<proteinExistence type="inferred from homology"/>
<dbReference type="FunFam" id="3.30.200.20:FF:000042">
    <property type="entry name" value="Aurora kinase A"/>
    <property type="match status" value="1"/>
</dbReference>
<dbReference type="SUPFAM" id="SSF56112">
    <property type="entry name" value="Protein kinase-like (PK-like)"/>
    <property type="match status" value="1"/>
</dbReference>
<dbReference type="PROSITE" id="PS50011">
    <property type="entry name" value="PROTEIN_KINASE_DOM"/>
    <property type="match status" value="1"/>
</dbReference>
<gene>
    <name evidence="8" type="ORF">BSTOLATCC_MIC16717</name>
</gene>
<evidence type="ECO:0000256" key="6">
    <source>
        <dbReference type="SAM" id="MobiDB-lite"/>
    </source>
</evidence>
<dbReference type="SMART" id="SM00220">
    <property type="entry name" value="S_TKc"/>
    <property type="match status" value="1"/>
</dbReference>
<dbReference type="PROSITE" id="PS00107">
    <property type="entry name" value="PROTEIN_KINASE_ATP"/>
    <property type="match status" value="1"/>
</dbReference>
<protein>
    <recommendedName>
        <fullName evidence="7">Protein kinase domain-containing protein</fullName>
    </recommendedName>
</protein>
<feature type="region of interest" description="Disordered" evidence="6">
    <location>
        <begin position="24"/>
        <end position="46"/>
    </location>
</feature>
<dbReference type="EMBL" id="CAJZBQ010000016">
    <property type="protein sequence ID" value="CAG9316609.1"/>
    <property type="molecule type" value="Genomic_DNA"/>
</dbReference>